<accession>A0A8H5ZS29</accession>
<sequence>MNMDMSVSKTSKSFHCDGGITYEQLRKHTFRALSEENTRKARVVALRKELAVLESDLASIAPSTQDMVEQLARRECLELSNQIMSRLPREVRDMIYLHLSTRGIEVIEREHFRTTLDPLTRLYSYNFDRWKKQHFPEHYWNPKYVSKLLYNELVENYYRTSTFVFSDDPGVMKRFLMTDEMRLGLPPKDLVAKVEIGLNAMSHDRGSFRAYMFGVPKSPERMREAMDGLFELKAGARVVIRFVTEAKTEEERDEHCRGAIETLFDVVQRDKMSKYKVKFVVDDVRVWEVGEAMRHEWMAIHG</sequence>
<organism evidence="1 2">
    <name type="scientific">Cochliobolus sativus</name>
    <name type="common">Common root rot and spot blotch fungus</name>
    <name type="synonym">Bipolaris sorokiniana</name>
    <dbReference type="NCBI Taxonomy" id="45130"/>
    <lineage>
        <taxon>Eukaryota</taxon>
        <taxon>Fungi</taxon>
        <taxon>Dikarya</taxon>
        <taxon>Ascomycota</taxon>
        <taxon>Pezizomycotina</taxon>
        <taxon>Dothideomycetes</taxon>
        <taxon>Pleosporomycetidae</taxon>
        <taxon>Pleosporales</taxon>
        <taxon>Pleosporineae</taxon>
        <taxon>Pleosporaceae</taxon>
        <taxon>Bipolaris</taxon>
    </lineage>
</organism>
<gene>
    <name evidence="1" type="ORF">GGP41_006933</name>
</gene>
<protein>
    <submittedName>
        <fullName evidence="1">Uncharacterized protein</fullName>
    </submittedName>
</protein>
<evidence type="ECO:0000313" key="1">
    <source>
        <dbReference type="EMBL" id="KAF5854094.1"/>
    </source>
</evidence>
<dbReference type="EMBL" id="WNKQ01000001">
    <property type="protein sequence ID" value="KAF5854094.1"/>
    <property type="molecule type" value="Genomic_DNA"/>
</dbReference>
<reference evidence="1" key="1">
    <citation type="submission" date="2019-11" db="EMBL/GenBank/DDBJ databases">
        <title>Bipolaris sorokiniana Genome sequencing.</title>
        <authorList>
            <person name="Wang H."/>
        </authorList>
    </citation>
    <scope>NUCLEOTIDE SEQUENCE</scope>
</reference>
<comment type="caution">
    <text evidence="1">The sequence shown here is derived from an EMBL/GenBank/DDBJ whole genome shotgun (WGS) entry which is preliminary data.</text>
</comment>
<name>A0A8H5ZS29_COCSA</name>
<evidence type="ECO:0000313" key="2">
    <source>
        <dbReference type="Proteomes" id="UP000624244"/>
    </source>
</evidence>
<dbReference type="Proteomes" id="UP000624244">
    <property type="component" value="Unassembled WGS sequence"/>
</dbReference>
<proteinExistence type="predicted"/>
<dbReference type="AlphaFoldDB" id="A0A8H5ZS29"/>